<dbReference type="AlphaFoldDB" id="V6U2H2"/>
<sequence>VRQQIKTETKTKSQSSRGLMSDEQDFDFLNSLDNILGNIDEGGDEFDLINELESDVQPTIALPNMNLFAEEVQQLRVENQGLRSQVEMLQDALNKSAGYEVLINDLNQQKASLQEKLEMASDTIQRYQQEVESLAEQLQAAHGVAVDTSQKLSEIAYLSERNRGLEKRVAELQSFEDSVRMVVEVVTGTPADRFSLDLLEKALSGAGPTRAAEGDEKNNDLVSQQRKEEISKVKSKCYAYLLHMRKRYEQITGWRFDMKSPIEYRFTLSVVKERPEFKYTIQPGNRLVLSSNPFLTQNTKMLDELKLKNPPDAPESNRSFYPTLMSASVLRAMGLL</sequence>
<keyword evidence="1" id="KW-0175">Coiled coil</keyword>
<evidence type="ECO:0000313" key="3">
    <source>
        <dbReference type="EMBL" id="ESU45059.1"/>
    </source>
</evidence>
<accession>V6U2H2</accession>
<dbReference type="VEuPathDB" id="GiardiaDB:GL50803_008799"/>
<dbReference type="OrthoDB" id="10255345at2759"/>
<feature type="non-terminal residue" evidence="3">
    <location>
        <position position="1"/>
    </location>
</feature>
<proteinExistence type="predicted"/>
<dbReference type="Gene3D" id="1.10.287.1490">
    <property type="match status" value="1"/>
</dbReference>
<reference evidence="4" key="1">
    <citation type="submission" date="2012-02" db="EMBL/GenBank/DDBJ databases">
        <title>Genome sequencing of Giardia lamblia Genotypes A2 and B isolates (DH and GS) and comparative analysis with the genomes of Genotypes A1 and E (WB and Pig).</title>
        <authorList>
            <person name="Adam R."/>
            <person name="Dahlstrom E."/>
            <person name="Martens C."/>
            <person name="Bruno D."/>
            <person name="Barbian K."/>
            <person name="Porcella S.F."/>
            <person name="Nash T."/>
        </authorList>
    </citation>
    <scope>NUCLEOTIDE SEQUENCE</scope>
    <source>
        <strain evidence="4">GS</strain>
    </source>
</reference>
<reference evidence="3 4" key="2">
    <citation type="journal article" date="2013" name="Genome Biol. Evol.">
        <title>Genome sequencing of Giardia lamblia genotypes A2 and B isolates (DH and GS) and comparative analysis with the genomes of genotypes A1 and E (WB and Pig).</title>
        <authorList>
            <person name="Adam R.D."/>
            <person name="Dahlstrom E.W."/>
            <person name="Martens C.A."/>
            <person name="Bruno D.P."/>
            <person name="Barbian K.D."/>
            <person name="Ricklefs S.M."/>
            <person name="Hernandez M.M."/>
            <person name="Narla N.P."/>
            <person name="Patel R.B."/>
            <person name="Porcella S.F."/>
            <person name="Nash T.E."/>
        </authorList>
    </citation>
    <scope>NUCLEOTIDE SEQUENCE [LARGE SCALE GENOMIC DNA]</scope>
    <source>
        <strain evidence="3 4">GS</strain>
    </source>
</reference>
<feature type="compositionally biased region" description="Basic and acidic residues" evidence="2">
    <location>
        <begin position="212"/>
        <end position="226"/>
    </location>
</feature>
<evidence type="ECO:0000313" key="4">
    <source>
        <dbReference type="Proteomes" id="UP000018040"/>
    </source>
</evidence>
<dbReference type="VEuPathDB" id="GiardiaDB:DHA2_150150"/>
<dbReference type="EMBL" id="AHHH01000011">
    <property type="protein sequence ID" value="ESU45059.1"/>
    <property type="molecule type" value="Genomic_DNA"/>
</dbReference>
<gene>
    <name evidence="3" type="ORF">GSB_150783</name>
</gene>
<dbReference type="Proteomes" id="UP000018040">
    <property type="component" value="Unassembled WGS sequence"/>
</dbReference>
<feature type="region of interest" description="Disordered" evidence="2">
    <location>
        <begin position="207"/>
        <end position="226"/>
    </location>
</feature>
<organism evidence="3 4">
    <name type="scientific">Giardia intestinalis</name>
    <name type="common">Giardia lamblia</name>
    <dbReference type="NCBI Taxonomy" id="5741"/>
    <lineage>
        <taxon>Eukaryota</taxon>
        <taxon>Metamonada</taxon>
        <taxon>Diplomonadida</taxon>
        <taxon>Hexamitidae</taxon>
        <taxon>Giardiinae</taxon>
        <taxon>Giardia</taxon>
    </lineage>
</organism>
<evidence type="ECO:0000256" key="2">
    <source>
        <dbReference type="SAM" id="MobiDB-lite"/>
    </source>
</evidence>
<comment type="caution">
    <text evidence="3">The sequence shown here is derived from an EMBL/GenBank/DDBJ whole genome shotgun (WGS) entry which is preliminary data.</text>
</comment>
<feature type="coiled-coil region" evidence="1">
    <location>
        <begin position="65"/>
        <end position="144"/>
    </location>
</feature>
<protein>
    <submittedName>
        <fullName evidence="3">Uncharacterized protein</fullName>
    </submittedName>
</protein>
<name>V6U2H2_GIAIN</name>
<dbReference type="VEuPathDB" id="GiardiaDB:GL50581_792"/>
<evidence type="ECO:0000256" key="1">
    <source>
        <dbReference type="SAM" id="Coils"/>
    </source>
</evidence>
<dbReference type="VEuPathDB" id="GiardiaDB:QR46_0394"/>